<dbReference type="RefSeq" id="WP_084198284.1">
    <property type="nucleotide sequence ID" value="NZ_BMYL01000003.1"/>
</dbReference>
<proteinExistence type="predicted"/>
<accession>A0AAP8MCZ2</accession>
<dbReference type="AlphaFoldDB" id="A0AAP8MCZ2"/>
<reference evidence="2 3" key="1">
    <citation type="submission" date="2018-01" db="EMBL/GenBank/DDBJ databases">
        <title>The draft genome sequence of Halioglobus japonicus S1-36.</title>
        <authorList>
            <person name="Du Z.-J."/>
            <person name="Shi M.-J."/>
        </authorList>
    </citation>
    <scope>NUCLEOTIDE SEQUENCE [LARGE SCALE GENOMIC DNA]</scope>
    <source>
        <strain evidence="2 3">S1-36</strain>
    </source>
</reference>
<gene>
    <name evidence="2" type="ORF">C0029_12845</name>
</gene>
<dbReference type="KEGG" id="hja:BST95_04280"/>
<dbReference type="Proteomes" id="UP000235162">
    <property type="component" value="Unassembled WGS sequence"/>
</dbReference>
<sequence>MNRVGTALLMVLLVQLVLVFSLYRAPSGDASAGAQKALTKAAYFHIDEIHIEDGHGNKVHLEHRGERWVLPALGHLPAQQSRVDLLLAPLAEENTGWAVAHTLPARQRFQVAHYHFRRKITLLAQGEPIDTVFLGTSPGFRKVHARNDVDNAIYSISLNLVDLPTEQGRWLAEDILKVRAPLRIAADTYVVDRSSGEWRLGTGEQPDAAELEALLQNLEQLQIEGVSEPRPLDEAELILEIEGLAGTTTLAFYREGEEHFIRSSDHPLLFRLSRYTFDQLTGIALSM</sequence>
<dbReference type="EMBL" id="PKUR01000003">
    <property type="protein sequence ID" value="PLW85505.1"/>
    <property type="molecule type" value="Genomic_DNA"/>
</dbReference>
<evidence type="ECO:0000313" key="3">
    <source>
        <dbReference type="Proteomes" id="UP000235162"/>
    </source>
</evidence>
<dbReference type="Pfam" id="PF14238">
    <property type="entry name" value="DUF4340"/>
    <property type="match status" value="1"/>
</dbReference>
<evidence type="ECO:0000313" key="2">
    <source>
        <dbReference type="EMBL" id="PLW85505.1"/>
    </source>
</evidence>
<feature type="domain" description="DUF4340" evidence="1">
    <location>
        <begin position="68"/>
        <end position="230"/>
    </location>
</feature>
<organism evidence="2 3">
    <name type="scientific">Halioglobus japonicus</name>
    <dbReference type="NCBI Taxonomy" id="930805"/>
    <lineage>
        <taxon>Bacteria</taxon>
        <taxon>Pseudomonadati</taxon>
        <taxon>Pseudomonadota</taxon>
        <taxon>Gammaproteobacteria</taxon>
        <taxon>Cellvibrionales</taxon>
        <taxon>Halieaceae</taxon>
        <taxon>Halioglobus</taxon>
    </lineage>
</organism>
<dbReference type="InterPro" id="IPR025641">
    <property type="entry name" value="DUF4340"/>
</dbReference>
<keyword evidence="3" id="KW-1185">Reference proteome</keyword>
<comment type="caution">
    <text evidence="2">The sequence shown here is derived from an EMBL/GenBank/DDBJ whole genome shotgun (WGS) entry which is preliminary data.</text>
</comment>
<protein>
    <submittedName>
        <fullName evidence="2">DUF4340 domain-containing protein</fullName>
    </submittedName>
</protein>
<evidence type="ECO:0000259" key="1">
    <source>
        <dbReference type="Pfam" id="PF14238"/>
    </source>
</evidence>
<name>A0AAP8MCZ2_9GAMM</name>